<keyword evidence="3" id="KW-1185">Reference proteome</keyword>
<protein>
    <submittedName>
        <fullName evidence="2">Uncharacterized protein</fullName>
    </submittedName>
</protein>
<gene>
    <name evidence="2" type="ORF">EVAR_82408_1</name>
</gene>
<organism evidence="2 3">
    <name type="scientific">Eumeta variegata</name>
    <name type="common">Bagworm moth</name>
    <name type="synonym">Eumeta japonica</name>
    <dbReference type="NCBI Taxonomy" id="151549"/>
    <lineage>
        <taxon>Eukaryota</taxon>
        <taxon>Metazoa</taxon>
        <taxon>Ecdysozoa</taxon>
        <taxon>Arthropoda</taxon>
        <taxon>Hexapoda</taxon>
        <taxon>Insecta</taxon>
        <taxon>Pterygota</taxon>
        <taxon>Neoptera</taxon>
        <taxon>Endopterygota</taxon>
        <taxon>Lepidoptera</taxon>
        <taxon>Glossata</taxon>
        <taxon>Ditrysia</taxon>
        <taxon>Tineoidea</taxon>
        <taxon>Psychidae</taxon>
        <taxon>Oiketicinae</taxon>
        <taxon>Eumeta</taxon>
    </lineage>
</organism>
<comment type="caution">
    <text evidence="2">The sequence shown here is derived from an EMBL/GenBank/DDBJ whole genome shotgun (WGS) entry which is preliminary data.</text>
</comment>
<accession>A0A4C1U9X3</accession>
<name>A0A4C1U9X3_EUMVA</name>
<evidence type="ECO:0000313" key="2">
    <source>
        <dbReference type="EMBL" id="GBP23243.1"/>
    </source>
</evidence>
<reference evidence="2 3" key="1">
    <citation type="journal article" date="2019" name="Commun. Biol.">
        <title>The bagworm genome reveals a unique fibroin gene that provides high tensile strength.</title>
        <authorList>
            <person name="Kono N."/>
            <person name="Nakamura H."/>
            <person name="Ohtoshi R."/>
            <person name="Tomita M."/>
            <person name="Numata K."/>
            <person name="Arakawa K."/>
        </authorList>
    </citation>
    <scope>NUCLEOTIDE SEQUENCE [LARGE SCALE GENOMIC DNA]</scope>
</reference>
<evidence type="ECO:0000256" key="1">
    <source>
        <dbReference type="SAM" id="MobiDB-lite"/>
    </source>
</evidence>
<dbReference type="AlphaFoldDB" id="A0A4C1U9X3"/>
<proteinExistence type="predicted"/>
<dbReference type="Proteomes" id="UP000299102">
    <property type="component" value="Unassembled WGS sequence"/>
</dbReference>
<evidence type="ECO:0000313" key="3">
    <source>
        <dbReference type="Proteomes" id="UP000299102"/>
    </source>
</evidence>
<feature type="region of interest" description="Disordered" evidence="1">
    <location>
        <begin position="42"/>
        <end position="68"/>
    </location>
</feature>
<sequence length="68" mass="7399">MLLRGRPLVLPTRLSTNIDAAYAPNQSSRISPHVPLFEFSFTSPPRAITTRGSSPAPTNPDEHGRTLS</sequence>
<dbReference type="EMBL" id="BGZK01000148">
    <property type="protein sequence ID" value="GBP23243.1"/>
    <property type="molecule type" value="Genomic_DNA"/>
</dbReference>